<evidence type="ECO:0000256" key="3">
    <source>
        <dbReference type="ARBA" id="ARBA00022980"/>
    </source>
</evidence>
<dbReference type="GO" id="GO:0070180">
    <property type="term" value="F:large ribosomal subunit rRNA binding"/>
    <property type="evidence" value="ECO:0007669"/>
    <property type="project" value="UniProtKB-UniRule"/>
</dbReference>
<evidence type="ECO:0000256" key="7">
    <source>
        <dbReference type="SAM" id="MobiDB-lite"/>
    </source>
</evidence>
<dbReference type="eggNOG" id="COG0244">
    <property type="taxonomic scope" value="Bacteria"/>
</dbReference>
<dbReference type="KEGG" id="bmx:BMS_3313"/>
<dbReference type="PANTHER" id="PTHR11560">
    <property type="entry name" value="39S RIBOSOMAL PROTEIN L10, MITOCHONDRIAL"/>
    <property type="match status" value="1"/>
</dbReference>
<dbReference type="GO" id="GO:0005840">
    <property type="term" value="C:ribosome"/>
    <property type="evidence" value="ECO:0007669"/>
    <property type="project" value="UniProtKB-KW"/>
</dbReference>
<dbReference type="InterPro" id="IPR047865">
    <property type="entry name" value="Ribosomal_uL10_bac_type"/>
</dbReference>
<dbReference type="RefSeq" id="WP_014245828.1">
    <property type="nucleotide sequence ID" value="NC_016620.1"/>
</dbReference>
<organism evidence="8 9">
    <name type="scientific">Halobacteriovorax marinus (strain ATCC BAA-682 / DSM 15412 / SJ)</name>
    <name type="common">Bacteriovorax marinus</name>
    <dbReference type="NCBI Taxonomy" id="862908"/>
    <lineage>
        <taxon>Bacteria</taxon>
        <taxon>Pseudomonadati</taxon>
        <taxon>Bdellovibrionota</taxon>
        <taxon>Bacteriovoracia</taxon>
        <taxon>Bacteriovoracales</taxon>
        <taxon>Halobacteriovoraceae</taxon>
        <taxon>Halobacteriovorax</taxon>
    </lineage>
</organism>
<dbReference type="InterPro" id="IPR043141">
    <property type="entry name" value="Ribosomal_uL10-like_sf"/>
</dbReference>
<dbReference type="AlphaFoldDB" id="E1X0N2"/>
<feature type="compositionally biased region" description="Low complexity" evidence="7">
    <location>
        <begin position="164"/>
        <end position="186"/>
    </location>
</feature>
<evidence type="ECO:0000313" key="9">
    <source>
        <dbReference type="Proteomes" id="UP000008963"/>
    </source>
</evidence>
<sequence>MLTREEKGAIIDSLKGDIENAKGIFLTNVIGMTSNDGVALRKEIREANGKLVVTRNTLFGLASKGTEAEEMLSNLKGPQAVAFAFEDAPGVAKALKEAGKKHEMVELRGGILDGKVLSIQEVQALADLPSLDEMLGTLLATFNAPISALARVLFAIQEQKESGAEPAPVEAAAEEAPAAEETATEE</sequence>
<keyword evidence="9" id="KW-1185">Reference proteome</keyword>
<dbReference type="NCBIfam" id="NF000955">
    <property type="entry name" value="PRK00099.1-1"/>
    <property type="match status" value="1"/>
</dbReference>
<evidence type="ECO:0000256" key="4">
    <source>
        <dbReference type="ARBA" id="ARBA00023274"/>
    </source>
</evidence>
<protein>
    <recommendedName>
        <fullName evidence="5 6">Large ribosomal subunit protein uL10</fullName>
    </recommendedName>
</protein>
<name>E1X0N2_HALMS</name>
<dbReference type="CDD" id="cd05797">
    <property type="entry name" value="Ribosomal_L10"/>
    <property type="match status" value="1"/>
</dbReference>
<proteinExistence type="inferred from homology"/>
<dbReference type="InterPro" id="IPR001790">
    <property type="entry name" value="Ribosomal_uL10"/>
</dbReference>
<comment type="function">
    <text evidence="1 6">Forms part of the ribosomal stalk, playing a central role in the interaction of the ribosome with GTP-bound translation factors.</text>
</comment>
<dbReference type="InterPro" id="IPR022973">
    <property type="entry name" value="Ribosomal_uL10_bac"/>
</dbReference>
<evidence type="ECO:0000256" key="6">
    <source>
        <dbReference type="HAMAP-Rule" id="MF_00362"/>
    </source>
</evidence>
<keyword evidence="3 6" id="KW-0689">Ribosomal protein</keyword>
<dbReference type="Proteomes" id="UP000008963">
    <property type="component" value="Chromosome"/>
</dbReference>
<dbReference type="GO" id="GO:1990904">
    <property type="term" value="C:ribonucleoprotein complex"/>
    <property type="evidence" value="ECO:0007669"/>
    <property type="project" value="UniProtKB-KW"/>
</dbReference>
<dbReference type="PATRIC" id="fig|862908.3.peg.3167"/>
<dbReference type="HOGENOM" id="CLU_092227_2_0_7"/>
<evidence type="ECO:0000256" key="5">
    <source>
        <dbReference type="ARBA" id="ARBA00035202"/>
    </source>
</evidence>
<keyword evidence="4 6" id="KW-0687">Ribonucleoprotein</keyword>
<dbReference type="STRING" id="862908.BMS_3313"/>
<evidence type="ECO:0000256" key="1">
    <source>
        <dbReference type="ARBA" id="ARBA00002633"/>
    </source>
</evidence>
<dbReference type="OrthoDB" id="3186107at2"/>
<dbReference type="SUPFAM" id="SSF160369">
    <property type="entry name" value="Ribosomal protein L10-like"/>
    <property type="match status" value="1"/>
</dbReference>
<feature type="region of interest" description="Disordered" evidence="7">
    <location>
        <begin position="163"/>
        <end position="186"/>
    </location>
</feature>
<reference evidence="9" key="1">
    <citation type="journal article" date="2013" name="ISME J.">
        <title>A small predatory core genome in the divergent marine Bacteriovorax marinus SJ and the terrestrial Bdellovibrio bacteriovorus.</title>
        <authorList>
            <person name="Crossman L.C."/>
            <person name="Chen H."/>
            <person name="Cerdeno-Tarraga A.M."/>
            <person name="Brooks K."/>
            <person name="Quail M.A."/>
            <person name="Pineiro S.A."/>
            <person name="Hobley L."/>
            <person name="Sockett R.E."/>
            <person name="Bentley S.D."/>
            <person name="Parkhill J."/>
            <person name="Williams H.N."/>
            <person name="Stine O.C."/>
        </authorList>
    </citation>
    <scope>NUCLEOTIDE SEQUENCE [LARGE SCALE GENOMIC DNA]</scope>
    <source>
        <strain evidence="9">ATCC BAA-682 / DSM 15412 / SJ</strain>
    </source>
</reference>
<evidence type="ECO:0000313" key="8">
    <source>
        <dbReference type="EMBL" id="CBW28058.1"/>
    </source>
</evidence>
<dbReference type="GO" id="GO:0006412">
    <property type="term" value="P:translation"/>
    <property type="evidence" value="ECO:0007669"/>
    <property type="project" value="UniProtKB-UniRule"/>
</dbReference>
<dbReference type="Gene3D" id="3.30.70.1730">
    <property type="match status" value="1"/>
</dbReference>
<comment type="similarity">
    <text evidence="2 6">Belongs to the universal ribosomal protein uL10 family.</text>
</comment>
<keyword evidence="6" id="KW-0694">RNA-binding</keyword>
<dbReference type="EMBL" id="FQ312005">
    <property type="protein sequence ID" value="CBW28058.1"/>
    <property type="molecule type" value="Genomic_DNA"/>
</dbReference>
<comment type="subunit">
    <text evidence="6">Part of the ribosomal stalk of the 50S ribosomal subunit. The N-terminus interacts with L11 and the large rRNA to form the base of the stalk. The C-terminus forms an elongated spine to which L12 dimers bind in a sequential fashion forming a multimeric L10(L12)X complex.</text>
</comment>
<keyword evidence="6" id="KW-0699">rRNA-binding</keyword>
<dbReference type="HAMAP" id="MF_00362">
    <property type="entry name" value="Ribosomal_uL10"/>
    <property type="match status" value="1"/>
</dbReference>
<gene>
    <name evidence="6 8" type="primary">rplJ</name>
    <name evidence="8" type="ordered locus">BMS_3313</name>
</gene>
<accession>E1X0N2</accession>
<dbReference type="Pfam" id="PF00466">
    <property type="entry name" value="Ribosomal_L10"/>
    <property type="match status" value="1"/>
</dbReference>
<evidence type="ECO:0000256" key="2">
    <source>
        <dbReference type="ARBA" id="ARBA00008889"/>
    </source>
</evidence>